<evidence type="ECO:0000259" key="2">
    <source>
        <dbReference type="Pfam" id="PF06985"/>
    </source>
</evidence>
<keyword evidence="4" id="KW-1185">Reference proteome</keyword>
<accession>A0A8H5MN44</accession>
<protein>
    <submittedName>
        <fullName evidence="3">Het-domain-containing protein</fullName>
    </submittedName>
</protein>
<name>A0A8H5MN44_9HYPO</name>
<feature type="region of interest" description="Disordered" evidence="1">
    <location>
        <begin position="65"/>
        <end position="87"/>
    </location>
</feature>
<dbReference type="EMBL" id="JAAOAM010000320">
    <property type="protein sequence ID" value="KAF5533830.1"/>
    <property type="molecule type" value="Genomic_DNA"/>
</dbReference>
<dbReference type="Pfam" id="PF06985">
    <property type="entry name" value="HET"/>
    <property type="match status" value="1"/>
</dbReference>
<evidence type="ECO:0000256" key="1">
    <source>
        <dbReference type="SAM" id="MobiDB-lite"/>
    </source>
</evidence>
<feature type="compositionally biased region" description="Polar residues" evidence="1">
    <location>
        <begin position="66"/>
        <end position="86"/>
    </location>
</feature>
<proteinExistence type="predicted"/>
<gene>
    <name evidence="3" type="ORF">FMEXI_11624</name>
</gene>
<dbReference type="PANTHER" id="PTHR33112:SF16">
    <property type="entry name" value="HETEROKARYON INCOMPATIBILITY DOMAIN-CONTAINING PROTEIN"/>
    <property type="match status" value="1"/>
</dbReference>
<dbReference type="AlphaFoldDB" id="A0A8H5MN44"/>
<dbReference type="Proteomes" id="UP000522262">
    <property type="component" value="Unassembled WGS sequence"/>
</dbReference>
<comment type="caution">
    <text evidence="3">The sequence shown here is derived from an EMBL/GenBank/DDBJ whole genome shotgun (WGS) entry which is preliminary data.</text>
</comment>
<sequence>MLKRWLCTLFSCCHKGMPPDCSGKTQNRFLLLLLTETEEEVESIHPMRTDEANNPMSMEMRKTETAKSSTNSLVQQTTSDNHQTKNAKSELDGLVTPKTLAASEELHTEDSVTITQDRFESSTGSFAQPTTSHNYQTTKIELEPERSVTPKNLSLWENPHTYGPVDAIKEKLDKPSTASKLASLPDEIILNILRQIYEGADQQSRLKQSNRVFRKAHCFERKIRYEDTTGLANLVRKDKICEGCQLEVDKRQRDGVSLTCKFAARDDKDWVYCYKCFVEHPSSCFSLEELQKESKRACIAKTGYVRLCEHKVLFYDDIEPQTTRAGGFIEIENCTHPSHLENGLPHNEIPNAKISGYHGGKLSLSLSLTVVSAERCRNLVTGQTSSVAADQVLEAIQSVRRHGAQCIVPERSTKAPLEMDAFITLDSPATEERMWTPIRKWPKGVEPKDRDDWGKHANGLSVFCEPRHYGPNKSVTRLCFLLQRVQVMWESSKDQLPAVNPHHIEGPGPLYWLTAEENDPAAKTVRPRPFRQTFLSEESRQWVMSRLKACETSHYKCLPEGSNFTPSRLLSLSQCQDGSLSVRLQDMLKGHHRAGASLYTALTYCWGGHQELQLNANTKASLMKGLPVSKLPRTLQDAVIATQNLGLEFIWIDCLCIYQDNPQDIALEIAQMPEIYMNSFITISAARAKHSNEGFLHDISVPPISETAFRLPFACPDKSFGSVILSNGLANSPIDDRAWALQEYILSRRVLQYTNAGLHWTCREAVEFRQDDACLALDYLGPFKYSYRMFQGFYESNKGCRNWMNIVEVYTKRELTYALDKLPAISGVAETWAQALDDSYLAGIWLSHLPGALLWTSAQPQRQSEQPADGCLWYNHPNVSRSSIWESFIWVIGSSWVLTKGVPYSIYREIITSTVRESDAGP</sequence>
<dbReference type="InterPro" id="IPR010730">
    <property type="entry name" value="HET"/>
</dbReference>
<evidence type="ECO:0000313" key="3">
    <source>
        <dbReference type="EMBL" id="KAF5533830.1"/>
    </source>
</evidence>
<dbReference type="PANTHER" id="PTHR33112">
    <property type="entry name" value="DOMAIN PROTEIN, PUTATIVE-RELATED"/>
    <property type="match status" value="1"/>
</dbReference>
<evidence type="ECO:0000313" key="4">
    <source>
        <dbReference type="Proteomes" id="UP000522262"/>
    </source>
</evidence>
<organism evidence="3 4">
    <name type="scientific">Fusarium mexicanum</name>
    <dbReference type="NCBI Taxonomy" id="751941"/>
    <lineage>
        <taxon>Eukaryota</taxon>
        <taxon>Fungi</taxon>
        <taxon>Dikarya</taxon>
        <taxon>Ascomycota</taxon>
        <taxon>Pezizomycotina</taxon>
        <taxon>Sordariomycetes</taxon>
        <taxon>Hypocreomycetidae</taxon>
        <taxon>Hypocreales</taxon>
        <taxon>Nectriaceae</taxon>
        <taxon>Fusarium</taxon>
        <taxon>Fusarium fujikuroi species complex</taxon>
    </lineage>
</organism>
<feature type="domain" description="Heterokaryon incompatibility" evidence="2">
    <location>
        <begin position="599"/>
        <end position="743"/>
    </location>
</feature>
<reference evidence="3 4" key="1">
    <citation type="submission" date="2020-05" db="EMBL/GenBank/DDBJ databases">
        <title>Identification and distribution of gene clusters putatively required for synthesis of sphingolipid metabolism inhibitors in phylogenetically diverse species of the filamentous fungus Fusarium.</title>
        <authorList>
            <person name="Kim H.-S."/>
            <person name="Busman M."/>
            <person name="Brown D.W."/>
            <person name="Divon H."/>
            <person name="Uhlig S."/>
            <person name="Proctor R.H."/>
        </authorList>
    </citation>
    <scope>NUCLEOTIDE SEQUENCE [LARGE SCALE GENOMIC DNA]</scope>
    <source>
        <strain evidence="3 4">NRRL 53147</strain>
    </source>
</reference>